<keyword evidence="3" id="KW-1185">Reference proteome</keyword>
<evidence type="ECO:0000256" key="1">
    <source>
        <dbReference type="SAM" id="SignalP"/>
    </source>
</evidence>
<organism evidence="2 3">
    <name type="scientific">Mycena pura</name>
    <dbReference type="NCBI Taxonomy" id="153505"/>
    <lineage>
        <taxon>Eukaryota</taxon>
        <taxon>Fungi</taxon>
        <taxon>Dikarya</taxon>
        <taxon>Basidiomycota</taxon>
        <taxon>Agaricomycotina</taxon>
        <taxon>Agaricomycetes</taxon>
        <taxon>Agaricomycetidae</taxon>
        <taxon>Agaricales</taxon>
        <taxon>Marasmiineae</taxon>
        <taxon>Mycenaceae</taxon>
        <taxon>Mycena</taxon>
    </lineage>
</organism>
<dbReference type="InterPro" id="IPR041078">
    <property type="entry name" value="Plavaka"/>
</dbReference>
<dbReference type="EMBL" id="JARJCW010000149">
    <property type="protein sequence ID" value="KAJ7190441.1"/>
    <property type="molecule type" value="Genomic_DNA"/>
</dbReference>
<protein>
    <submittedName>
        <fullName evidence="2">Uncharacterized protein</fullName>
    </submittedName>
</protein>
<evidence type="ECO:0000313" key="3">
    <source>
        <dbReference type="Proteomes" id="UP001219525"/>
    </source>
</evidence>
<reference evidence="2" key="1">
    <citation type="submission" date="2023-03" db="EMBL/GenBank/DDBJ databases">
        <title>Massive genome expansion in bonnet fungi (Mycena s.s.) driven by repeated elements and novel gene families across ecological guilds.</title>
        <authorList>
            <consortium name="Lawrence Berkeley National Laboratory"/>
            <person name="Harder C.B."/>
            <person name="Miyauchi S."/>
            <person name="Viragh M."/>
            <person name="Kuo A."/>
            <person name="Thoen E."/>
            <person name="Andreopoulos B."/>
            <person name="Lu D."/>
            <person name="Skrede I."/>
            <person name="Drula E."/>
            <person name="Henrissat B."/>
            <person name="Morin E."/>
            <person name="Kohler A."/>
            <person name="Barry K."/>
            <person name="LaButti K."/>
            <person name="Morin E."/>
            <person name="Salamov A."/>
            <person name="Lipzen A."/>
            <person name="Mereny Z."/>
            <person name="Hegedus B."/>
            <person name="Baldrian P."/>
            <person name="Stursova M."/>
            <person name="Weitz H."/>
            <person name="Taylor A."/>
            <person name="Grigoriev I.V."/>
            <person name="Nagy L.G."/>
            <person name="Martin F."/>
            <person name="Kauserud H."/>
        </authorList>
    </citation>
    <scope>NUCLEOTIDE SEQUENCE</scope>
    <source>
        <strain evidence="2">9144</strain>
    </source>
</reference>
<dbReference type="Pfam" id="PF18759">
    <property type="entry name" value="Plavaka"/>
    <property type="match status" value="1"/>
</dbReference>
<dbReference type="AlphaFoldDB" id="A0AAD6ULX9"/>
<name>A0AAD6ULX9_9AGAR</name>
<feature type="chain" id="PRO_5042176711" evidence="1">
    <location>
        <begin position="21"/>
        <end position="884"/>
    </location>
</feature>
<dbReference type="Proteomes" id="UP001219525">
    <property type="component" value="Unassembled WGS sequence"/>
</dbReference>
<keyword evidence="1" id="KW-0732">Signal</keyword>
<proteinExistence type="predicted"/>
<accession>A0AAD6ULX9</accession>
<feature type="signal peptide" evidence="1">
    <location>
        <begin position="1"/>
        <end position="20"/>
    </location>
</feature>
<gene>
    <name evidence="2" type="ORF">GGX14DRAFT_407976</name>
</gene>
<comment type="caution">
    <text evidence="2">The sequence shown here is derived from an EMBL/GenBank/DDBJ whole genome shotgun (WGS) entry which is preliminary data.</text>
</comment>
<evidence type="ECO:0000313" key="2">
    <source>
        <dbReference type="EMBL" id="KAJ7190441.1"/>
    </source>
</evidence>
<sequence length="884" mass="101403">MSLMLFLFLLIIELPRNTDINSTPFSPAASPACTPDPPPPAAYIITEPHPNDISNARTVISLTNFTPSDEAHSRGYATNWIDVAKPYAPWKTLADFQYTEGAVKGLLKPDLIDDQLKHITGDWSGGHSKLTIRNYREYKLALDRATISGVKFHKATAEAEVWGVKRKYSFFYRDPWEWIKTLLQDPSLAHHSNWKSRKMFYSEGDHVERFINEPWTADHWSEVDLDKGLVTKHVKMFPIVLRALWLPSEIRNASGNGGGVILGFMVIVTDPGDPNDRSEKENYEWAQFRREIYQQVFEKIFSTLYVPACRGETVTCGDDFTRICYPGFLIESLDMEEAWSFTCCRAGRAKFPCPRCLVRQEMLDCLHKKFPPRTTQVMRRVVEEAQRALTVTRKEEILRNNGLHDVIHFMWNFRFCDPYQAVTYDLLHASESGKWGHHLWKLTLEVLEALKLSSEATRIMKGFPRWRNLKHIDDLATKDFTDGQTHLDIWKCIVFVLAQILPRGASLIPCTRALLQFRMMAGLKLMTESRIRVIKAFTLAYESCCERVHEEHGKNFCFPKQHFLGHAVDDILAKGVLRNATTRVGEGTHQEVAQHYAATNFRDVDGQISLRDEEQEAVARTRLFVDEFNAQLANNAGQLEPEEDGPTHEETAQFHAGGSARAIPKSKLPPAAADNHWIFGSALRHGDSRSYEDLYAAGDPVFRDFDPRLRTFLHDQFPLEFLTYEDTIEIEVFRCVYVAYQSKDDWTQCEDILRCNDNWYNKGPRRDCIIFNSDQPGLAAARLRTLLRCRLPSGRVVDLVIVQVMKSSNWRPRTPWDGCLVFSEEVNFTFLLMDYVIRGALLAPVRPHPTSRAHINLHYLVDAVDGDMFLRCLNATEHAPMRPD</sequence>